<proteinExistence type="predicted"/>
<keyword evidence="3" id="KW-1185">Reference proteome</keyword>
<evidence type="ECO:0008006" key="4">
    <source>
        <dbReference type="Google" id="ProtNLM"/>
    </source>
</evidence>
<sequence length="169" mass="18504">MNIRQLGFLAGVAHLWAALLLLGSLLTETVLLYPNIFHDVPRSLRTTTDFLAVTNPGDVFPVIGTATLLTGVLAVVLGWRTRAARYRFLGGVASVALGDFLLSMLYMWERNEIMFEGTAVHSAAYLQQVATEFQTAHWFRLCAAALAAVLAFAGFLALHRQRVTAGRPD</sequence>
<feature type="transmembrane region" description="Helical" evidence="1">
    <location>
        <begin position="59"/>
        <end position="79"/>
    </location>
</feature>
<evidence type="ECO:0000256" key="1">
    <source>
        <dbReference type="SAM" id="Phobius"/>
    </source>
</evidence>
<dbReference type="OrthoDB" id="2595667at2"/>
<evidence type="ECO:0000313" key="3">
    <source>
        <dbReference type="Proteomes" id="UP000198727"/>
    </source>
</evidence>
<dbReference type="EMBL" id="FOWW01000003">
    <property type="protein sequence ID" value="SFP86712.1"/>
    <property type="molecule type" value="Genomic_DNA"/>
</dbReference>
<keyword evidence="1" id="KW-0472">Membrane</keyword>
<dbReference type="Proteomes" id="UP000198727">
    <property type="component" value="Unassembled WGS sequence"/>
</dbReference>
<reference evidence="3" key="1">
    <citation type="submission" date="2016-10" db="EMBL/GenBank/DDBJ databases">
        <authorList>
            <person name="Varghese N."/>
            <person name="Submissions S."/>
        </authorList>
    </citation>
    <scope>NUCLEOTIDE SEQUENCE [LARGE SCALE GENOMIC DNA]</scope>
    <source>
        <strain evidence="3">CGMCC 4.5579</strain>
    </source>
</reference>
<feature type="transmembrane region" description="Helical" evidence="1">
    <location>
        <begin position="86"/>
        <end position="108"/>
    </location>
</feature>
<protein>
    <recommendedName>
        <fullName evidence="4">DUF1772 domain-containing protein</fullName>
    </recommendedName>
</protein>
<feature type="transmembrane region" description="Helical" evidence="1">
    <location>
        <begin position="138"/>
        <end position="158"/>
    </location>
</feature>
<organism evidence="2 3">
    <name type="scientific">Amycolatopsis arida</name>
    <dbReference type="NCBI Taxonomy" id="587909"/>
    <lineage>
        <taxon>Bacteria</taxon>
        <taxon>Bacillati</taxon>
        <taxon>Actinomycetota</taxon>
        <taxon>Actinomycetes</taxon>
        <taxon>Pseudonocardiales</taxon>
        <taxon>Pseudonocardiaceae</taxon>
        <taxon>Amycolatopsis</taxon>
    </lineage>
</organism>
<name>A0A1I5TUG5_9PSEU</name>
<gene>
    <name evidence="2" type="ORF">SAMN05421810_103662</name>
</gene>
<dbReference type="AlphaFoldDB" id="A0A1I5TUG5"/>
<dbReference type="RefSeq" id="WP_092530253.1">
    <property type="nucleotide sequence ID" value="NZ_FOWW01000003.1"/>
</dbReference>
<keyword evidence="1" id="KW-0812">Transmembrane</keyword>
<evidence type="ECO:0000313" key="2">
    <source>
        <dbReference type="EMBL" id="SFP86712.1"/>
    </source>
</evidence>
<accession>A0A1I5TUG5</accession>
<keyword evidence="1" id="KW-1133">Transmembrane helix</keyword>